<evidence type="ECO:0000256" key="1">
    <source>
        <dbReference type="SAM" id="MobiDB-lite"/>
    </source>
</evidence>
<keyword evidence="3" id="KW-1185">Reference proteome</keyword>
<gene>
    <name evidence="2" type="ORF">Q2T52_12890</name>
</gene>
<proteinExistence type="predicted"/>
<accession>A0ABT8SYD1</accession>
<reference evidence="2" key="2">
    <citation type="submission" date="2023-07" db="EMBL/GenBank/DDBJ databases">
        <authorList>
            <person name="Sun H."/>
        </authorList>
    </citation>
    <scope>NUCLEOTIDE SEQUENCE</scope>
    <source>
        <strain evidence="2">05753</strain>
    </source>
</reference>
<organism evidence="2 3">
    <name type="scientific">Rhizobium oryzicola</name>
    <dbReference type="NCBI Taxonomy" id="1232668"/>
    <lineage>
        <taxon>Bacteria</taxon>
        <taxon>Pseudomonadati</taxon>
        <taxon>Pseudomonadota</taxon>
        <taxon>Alphaproteobacteria</taxon>
        <taxon>Hyphomicrobiales</taxon>
        <taxon>Rhizobiaceae</taxon>
        <taxon>Rhizobium/Agrobacterium group</taxon>
        <taxon>Rhizobium</taxon>
    </lineage>
</organism>
<evidence type="ECO:0000313" key="3">
    <source>
        <dbReference type="Proteomes" id="UP001169006"/>
    </source>
</evidence>
<dbReference type="RefSeq" id="WP_302077139.1">
    <property type="nucleotide sequence ID" value="NZ_JAUKWQ010000003.1"/>
</dbReference>
<dbReference type="EMBL" id="JAUKWQ010000003">
    <property type="protein sequence ID" value="MDO1582981.1"/>
    <property type="molecule type" value="Genomic_DNA"/>
</dbReference>
<name>A0ABT8SYD1_9HYPH</name>
<protein>
    <submittedName>
        <fullName evidence="2">Uncharacterized protein</fullName>
    </submittedName>
</protein>
<feature type="region of interest" description="Disordered" evidence="1">
    <location>
        <begin position="1"/>
        <end position="20"/>
    </location>
</feature>
<sequence>MAEHLGEAASNGKLNVGGGNSSVGYKVTARKQDGGKVKVAISVMAPRDWLLKQGFKQDATLVRANGGELAVRHTGGELDVSDSISVTLSAAEVECDSEEQARQAFPELELNS</sequence>
<reference evidence="2" key="1">
    <citation type="journal article" date="2015" name="Int. J. Syst. Evol. Microbiol.">
        <title>Rhizobium oryzicola sp. nov., potential plant-growth-promoting endophytic bacteria isolated from rice roots.</title>
        <authorList>
            <person name="Zhang X.X."/>
            <person name="Gao J.S."/>
            <person name="Cao Y.H."/>
            <person name="Sheirdil R.A."/>
            <person name="Wang X.C."/>
            <person name="Zhang L."/>
        </authorList>
    </citation>
    <scope>NUCLEOTIDE SEQUENCE</scope>
    <source>
        <strain evidence="2">05753</strain>
    </source>
</reference>
<comment type="caution">
    <text evidence="2">The sequence shown here is derived from an EMBL/GenBank/DDBJ whole genome shotgun (WGS) entry which is preliminary data.</text>
</comment>
<evidence type="ECO:0000313" key="2">
    <source>
        <dbReference type="EMBL" id="MDO1582981.1"/>
    </source>
</evidence>
<dbReference type="Proteomes" id="UP001169006">
    <property type="component" value="Unassembled WGS sequence"/>
</dbReference>